<dbReference type="Gene3D" id="3.40.50.620">
    <property type="entry name" value="HUPs"/>
    <property type="match status" value="1"/>
</dbReference>
<dbReference type="PANTHER" id="PTHR11956">
    <property type="entry name" value="ARGINYL-TRNA SYNTHETASE"/>
    <property type="match status" value="1"/>
</dbReference>
<keyword evidence="5 9" id="KW-0067">ATP-binding</keyword>
<gene>
    <name evidence="9" type="primary">argS</name>
    <name evidence="13" type="ORF">GW534_00870</name>
</gene>
<dbReference type="SUPFAM" id="SSF55190">
    <property type="entry name" value="Arginyl-tRNA synthetase (ArgRS), N-terminal 'additional' domain"/>
    <property type="match status" value="1"/>
</dbReference>
<comment type="subunit">
    <text evidence="9">Monomer.</text>
</comment>
<evidence type="ECO:0000256" key="4">
    <source>
        <dbReference type="ARBA" id="ARBA00022741"/>
    </source>
</evidence>
<dbReference type="InterPro" id="IPR008909">
    <property type="entry name" value="DALR_anticod-bd"/>
</dbReference>
<dbReference type="NCBIfam" id="TIGR00456">
    <property type="entry name" value="argS"/>
    <property type="match status" value="1"/>
</dbReference>
<comment type="subcellular location">
    <subcellularLocation>
        <location evidence="9">Cytoplasm</location>
    </subcellularLocation>
</comment>
<evidence type="ECO:0000313" key="14">
    <source>
        <dbReference type="Proteomes" id="UP000743899"/>
    </source>
</evidence>
<dbReference type="PRINTS" id="PR01038">
    <property type="entry name" value="TRNASYNTHARG"/>
</dbReference>
<feature type="domain" description="DALR anticodon binding" evidence="11">
    <location>
        <begin position="437"/>
        <end position="560"/>
    </location>
</feature>
<proteinExistence type="inferred from homology"/>
<evidence type="ECO:0000256" key="8">
    <source>
        <dbReference type="ARBA" id="ARBA00049339"/>
    </source>
</evidence>
<sequence>MNIVQAVEQSIKDEIKQAVIASGLAEEAQIPDVVLEVPKEKAHGDYSTNIAMQLARVAKRAPRQIAESVIEHFAKEKVHVEKIEIAGPGFINFFMDNSYLTELIPNVLKAGEEYGRTEYGKGEKIQVEFVSANPTGDLHLGHARGAAVGDTLCNVLDAAGYDVTREYYINDAGNQINNLAYSIEARYFQALGMDKEMPEDGYHGQDIIEIGKKLAEEYGDKFVNASEEERFEFFRKYGLDAEMDKLKKDLENFRVKFDVWFSETSLYEDGKVEEALEVLREKGQVYDQDGAIWLRTTDYGDDKDRVLRKSDGSYTYFMPDIAYHKNKFERGFAKVINIWGADHHGYIPRMKAAMEALGFDREALEVEVIQMVQLYKDGEKMKMSKRTGKAVTMRELIEEVGLDATRYFFAMRSPDTHLDFDLDLAVSQSNENPVYYAQYAHARICSILRQSEELGFAVSADDVAAIDLSLIGEEKEIDVLKRVGEFPQVIVEAAEKRAPHRITNYIHDLASTFHSFYNAVKVLDQENAELSKARLALVKAVQITMKNALRLVGVSAPERM</sequence>
<dbReference type="Proteomes" id="UP000743899">
    <property type="component" value="Unassembled WGS sequence"/>
</dbReference>
<evidence type="ECO:0000256" key="7">
    <source>
        <dbReference type="ARBA" id="ARBA00023146"/>
    </source>
</evidence>
<evidence type="ECO:0000259" key="11">
    <source>
        <dbReference type="SMART" id="SM00836"/>
    </source>
</evidence>
<dbReference type="InterPro" id="IPR035684">
    <property type="entry name" value="ArgRS_core"/>
</dbReference>
<dbReference type="EC" id="6.1.1.19" evidence="9"/>
<protein>
    <recommendedName>
        <fullName evidence="9">Arginine--tRNA ligase</fullName>
        <ecNumber evidence="9">6.1.1.19</ecNumber>
    </recommendedName>
    <alternativeName>
        <fullName evidence="9">Arginyl-tRNA synthetase</fullName>
        <shortName evidence="9">ArgRS</shortName>
    </alternativeName>
</protein>
<dbReference type="RefSeq" id="WP_161919167.1">
    <property type="nucleotide sequence ID" value="NZ_JAACYS010000002.1"/>
</dbReference>
<dbReference type="InterPro" id="IPR001412">
    <property type="entry name" value="aa-tRNA-synth_I_CS"/>
</dbReference>
<reference evidence="13 14" key="1">
    <citation type="submission" date="2020-01" db="EMBL/GenBank/DDBJ databases">
        <title>A novel Bacillus sp. from Pasinler.</title>
        <authorList>
            <person name="Adiguzel A."/>
            <person name="Ay H."/>
            <person name="Baltaci M.O."/>
        </authorList>
    </citation>
    <scope>NUCLEOTIDE SEQUENCE [LARGE SCALE GENOMIC DNA]</scope>
    <source>
        <strain evidence="13 14">P1</strain>
    </source>
</reference>
<keyword evidence="2 9" id="KW-0963">Cytoplasm</keyword>
<dbReference type="PROSITE" id="PS00178">
    <property type="entry name" value="AA_TRNA_LIGASE_I"/>
    <property type="match status" value="1"/>
</dbReference>
<organism evidence="13 14">
    <name type="scientific">Pallidibacillus pasinlerensis</name>
    <dbReference type="NCBI Taxonomy" id="2703818"/>
    <lineage>
        <taxon>Bacteria</taxon>
        <taxon>Bacillati</taxon>
        <taxon>Bacillota</taxon>
        <taxon>Bacilli</taxon>
        <taxon>Bacillales</taxon>
        <taxon>Bacillaceae</taxon>
        <taxon>Pallidibacillus</taxon>
    </lineage>
</organism>
<dbReference type="InterPro" id="IPR001278">
    <property type="entry name" value="Arg-tRNA-ligase"/>
</dbReference>
<keyword evidence="14" id="KW-1185">Reference proteome</keyword>
<keyword evidence="4 9" id="KW-0547">Nucleotide-binding</keyword>
<evidence type="ECO:0000256" key="6">
    <source>
        <dbReference type="ARBA" id="ARBA00022917"/>
    </source>
</evidence>
<dbReference type="PANTHER" id="PTHR11956:SF5">
    <property type="entry name" value="ARGININE--TRNA LIGASE, CYTOPLASMIC"/>
    <property type="match status" value="1"/>
</dbReference>
<feature type="domain" description="Arginyl tRNA synthetase N-terminal" evidence="12">
    <location>
        <begin position="9"/>
        <end position="95"/>
    </location>
</feature>
<name>A0ABX0A172_9BACI</name>
<keyword evidence="7 9" id="KW-0030">Aminoacyl-tRNA synthetase</keyword>
<dbReference type="Gene3D" id="1.10.730.10">
    <property type="entry name" value="Isoleucyl-tRNA Synthetase, Domain 1"/>
    <property type="match status" value="1"/>
</dbReference>
<dbReference type="GO" id="GO:0004814">
    <property type="term" value="F:arginine-tRNA ligase activity"/>
    <property type="evidence" value="ECO:0007669"/>
    <property type="project" value="UniProtKB-EC"/>
</dbReference>
<dbReference type="InterPro" id="IPR014729">
    <property type="entry name" value="Rossmann-like_a/b/a_fold"/>
</dbReference>
<dbReference type="Gene3D" id="3.30.1360.70">
    <property type="entry name" value="Arginyl tRNA synthetase N-terminal domain"/>
    <property type="match status" value="1"/>
</dbReference>
<evidence type="ECO:0000256" key="10">
    <source>
        <dbReference type="RuleBase" id="RU363038"/>
    </source>
</evidence>
<dbReference type="CDD" id="cd00671">
    <property type="entry name" value="ArgRS_core"/>
    <property type="match status" value="1"/>
</dbReference>
<dbReference type="CDD" id="cd07956">
    <property type="entry name" value="Anticodon_Ia_Arg"/>
    <property type="match status" value="1"/>
</dbReference>
<evidence type="ECO:0000256" key="5">
    <source>
        <dbReference type="ARBA" id="ARBA00022840"/>
    </source>
</evidence>
<dbReference type="HAMAP" id="MF_00123">
    <property type="entry name" value="Arg_tRNA_synth"/>
    <property type="match status" value="1"/>
</dbReference>
<dbReference type="SMART" id="SM01016">
    <property type="entry name" value="Arg_tRNA_synt_N"/>
    <property type="match status" value="1"/>
</dbReference>
<keyword evidence="3 9" id="KW-0436">Ligase</keyword>
<dbReference type="SUPFAM" id="SSF52374">
    <property type="entry name" value="Nucleotidylyl transferase"/>
    <property type="match status" value="1"/>
</dbReference>
<evidence type="ECO:0000259" key="12">
    <source>
        <dbReference type="SMART" id="SM01016"/>
    </source>
</evidence>
<comment type="catalytic activity">
    <reaction evidence="8 9">
        <text>tRNA(Arg) + L-arginine + ATP = L-arginyl-tRNA(Arg) + AMP + diphosphate</text>
        <dbReference type="Rhea" id="RHEA:20301"/>
        <dbReference type="Rhea" id="RHEA-COMP:9658"/>
        <dbReference type="Rhea" id="RHEA-COMP:9673"/>
        <dbReference type="ChEBI" id="CHEBI:30616"/>
        <dbReference type="ChEBI" id="CHEBI:32682"/>
        <dbReference type="ChEBI" id="CHEBI:33019"/>
        <dbReference type="ChEBI" id="CHEBI:78442"/>
        <dbReference type="ChEBI" id="CHEBI:78513"/>
        <dbReference type="ChEBI" id="CHEBI:456215"/>
        <dbReference type="EC" id="6.1.1.19"/>
    </reaction>
</comment>
<evidence type="ECO:0000256" key="3">
    <source>
        <dbReference type="ARBA" id="ARBA00022598"/>
    </source>
</evidence>
<dbReference type="SUPFAM" id="SSF47323">
    <property type="entry name" value="Anticodon-binding domain of a subclass of class I aminoacyl-tRNA synthetases"/>
    <property type="match status" value="1"/>
</dbReference>
<evidence type="ECO:0000256" key="9">
    <source>
        <dbReference type="HAMAP-Rule" id="MF_00123"/>
    </source>
</evidence>
<feature type="short sequence motif" description="'HIGH' region" evidence="9">
    <location>
        <begin position="132"/>
        <end position="142"/>
    </location>
</feature>
<evidence type="ECO:0000256" key="2">
    <source>
        <dbReference type="ARBA" id="ARBA00022490"/>
    </source>
</evidence>
<dbReference type="SMART" id="SM00836">
    <property type="entry name" value="DALR_1"/>
    <property type="match status" value="1"/>
</dbReference>
<dbReference type="Pfam" id="PF05746">
    <property type="entry name" value="DALR_1"/>
    <property type="match status" value="1"/>
</dbReference>
<accession>A0ABX0A172</accession>
<evidence type="ECO:0000256" key="1">
    <source>
        <dbReference type="ARBA" id="ARBA00005594"/>
    </source>
</evidence>
<evidence type="ECO:0000313" key="13">
    <source>
        <dbReference type="EMBL" id="NCU16329.1"/>
    </source>
</evidence>
<dbReference type="Pfam" id="PF00750">
    <property type="entry name" value="tRNA-synt_1d"/>
    <property type="match status" value="1"/>
</dbReference>
<dbReference type="InterPro" id="IPR005148">
    <property type="entry name" value="Arg-tRNA-synth_N"/>
</dbReference>
<comment type="similarity">
    <text evidence="1 9 10">Belongs to the class-I aminoacyl-tRNA synthetase family.</text>
</comment>
<dbReference type="EMBL" id="JAACYS010000002">
    <property type="protein sequence ID" value="NCU16329.1"/>
    <property type="molecule type" value="Genomic_DNA"/>
</dbReference>
<comment type="caution">
    <text evidence="13">The sequence shown here is derived from an EMBL/GenBank/DDBJ whole genome shotgun (WGS) entry which is preliminary data.</text>
</comment>
<dbReference type="InterPro" id="IPR036695">
    <property type="entry name" value="Arg-tRNA-synth_N_sf"/>
</dbReference>
<keyword evidence="6 9" id="KW-0648">Protein biosynthesis</keyword>
<dbReference type="InterPro" id="IPR009080">
    <property type="entry name" value="tRNAsynth_Ia_anticodon-bd"/>
</dbReference>
<dbReference type="Pfam" id="PF03485">
    <property type="entry name" value="Arg_tRNA_synt_N"/>
    <property type="match status" value="1"/>
</dbReference>